<proteinExistence type="predicted"/>
<dbReference type="InterPro" id="IPR009057">
    <property type="entry name" value="Homeodomain-like_sf"/>
</dbReference>
<feature type="DNA-binding region" description="H-T-H motif" evidence="2">
    <location>
        <begin position="31"/>
        <end position="50"/>
    </location>
</feature>
<keyword evidence="1 2" id="KW-0238">DNA-binding</keyword>
<dbReference type="eggNOG" id="COG1309">
    <property type="taxonomic scope" value="Bacteria"/>
</dbReference>
<dbReference type="RefSeq" id="WP_005216256.1">
    <property type="nucleotide sequence ID" value="NZ_KB291716.1"/>
</dbReference>
<dbReference type="Pfam" id="PF14278">
    <property type="entry name" value="TetR_C_8"/>
    <property type="match status" value="1"/>
</dbReference>
<evidence type="ECO:0000313" key="4">
    <source>
        <dbReference type="EMBL" id="EKY22040.1"/>
    </source>
</evidence>
<dbReference type="PANTHER" id="PTHR43479:SF7">
    <property type="entry name" value="TETR-FAMILY TRANSCRIPTIONAL REGULATOR"/>
    <property type="match status" value="1"/>
</dbReference>
<dbReference type="InterPro" id="IPR050624">
    <property type="entry name" value="HTH-type_Tx_Regulator"/>
</dbReference>
<dbReference type="Gene3D" id="1.10.357.10">
    <property type="entry name" value="Tetracycline Repressor, domain 2"/>
    <property type="match status" value="1"/>
</dbReference>
<name>L1Q2V3_9CLOT</name>
<dbReference type="EMBL" id="AMEZ01000136">
    <property type="protein sequence ID" value="EKY22040.1"/>
    <property type="molecule type" value="Genomic_DNA"/>
</dbReference>
<dbReference type="GO" id="GO:0003677">
    <property type="term" value="F:DNA binding"/>
    <property type="evidence" value="ECO:0007669"/>
    <property type="project" value="UniProtKB-UniRule"/>
</dbReference>
<dbReference type="SUPFAM" id="SSF46689">
    <property type="entry name" value="Homeodomain-like"/>
    <property type="match status" value="1"/>
</dbReference>
<dbReference type="Proteomes" id="UP000010420">
    <property type="component" value="Unassembled WGS sequence"/>
</dbReference>
<evidence type="ECO:0000313" key="5">
    <source>
        <dbReference type="Proteomes" id="UP000010420"/>
    </source>
</evidence>
<organism evidence="4 5">
    <name type="scientific">Clostridium celatum DSM 1785</name>
    <dbReference type="NCBI Taxonomy" id="545697"/>
    <lineage>
        <taxon>Bacteria</taxon>
        <taxon>Bacillati</taxon>
        <taxon>Bacillota</taxon>
        <taxon>Clostridia</taxon>
        <taxon>Eubacteriales</taxon>
        <taxon>Clostridiaceae</taxon>
        <taxon>Clostridium</taxon>
    </lineage>
</organism>
<gene>
    <name evidence="4" type="ORF">HMPREF0216_03370</name>
</gene>
<evidence type="ECO:0000259" key="3">
    <source>
        <dbReference type="PROSITE" id="PS50977"/>
    </source>
</evidence>
<sequence length="163" mass="19056">MKTEKSNSYVKKQITKALIKLMQTNSFEEIKITDIVKEAMVGRASFYRNFTNKEDVLKQYLIQLIQEWGSEFEQSKDPNLVESLFSHYKKYSEFYKLLYYSNLFHLVLDNIKSVCGPKPEQDSLQAYTSAWFAYGLFGWINEWVARGMNESPTEMSQLGKLNG</sequence>
<dbReference type="OrthoDB" id="9810250at2"/>
<dbReference type="InterPro" id="IPR001647">
    <property type="entry name" value="HTH_TetR"/>
</dbReference>
<dbReference type="PATRIC" id="fig|545697.3.peg.3294"/>
<accession>L1Q2V3</accession>
<dbReference type="Pfam" id="PF00440">
    <property type="entry name" value="TetR_N"/>
    <property type="match status" value="1"/>
</dbReference>
<dbReference type="InterPro" id="IPR039532">
    <property type="entry name" value="TetR_C_Firmicutes"/>
</dbReference>
<dbReference type="AlphaFoldDB" id="L1Q2V3"/>
<reference evidence="4 5" key="1">
    <citation type="submission" date="2012-05" db="EMBL/GenBank/DDBJ databases">
        <authorList>
            <person name="Weinstock G."/>
            <person name="Sodergren E."/>
            <person name="Lobos E.A."/>
            <person name="Fulton L."/>
            <person name="Fulton R."/>
            <person name="Courtney L."/>
            <person name="Fronick C."/>
            <person name="O'Laughlin M."/>
            <person name="Godfrey J."/>
            <person name="Wilson R.M."/>
            <person name="Miner T."/>
            <person name="Farmer C."/>
            <person name="Delehaunty K."/>
            <person name="Cordes M."/>
            <person name="Minx P."/>
            <person name="Tomlinson C."/>
            <person name="Chen J."/>
            <person name="Wollam A."/>
            <person name="Pepin K.H."/>
            <person name="Bhonagiri V."/>
            <person name="Zhang X."/>
            <person name="Suruliraj S."/>
            <person name="Warren W."/>
            <person name="Mitreva M."/>
            <person name="Mardis E.R."/>
            <person name="Wilson R.K."/>
        </authorList>
    </citation>
    <scope>NUCLEOTIDE SEQUENCE [LARGE SCALE GENOMIC DNA]</scope>
    <source>
        <strain evidence="4 5">DSM 1785</strain>
    </source>
</reference>
<dbReference type="HOGENOM" id="CLU_087539_6_3_9"/>
<comment type="caution">
    <text evidence="4">The sequence shown here is derived from an EMBL/GenBank/DDBJ whole genome shotgun (WGS) entry which is preliminary data.</text>
</comment>
<keyword evidence="5" id="KW-1185">Reference proteome</keyword>
<evidence type="ECO:0000256" key="2">
    <source>
        <dbReference type="PROSITE-ProRule" id="PRU00335"/>
    </source>
</evidence>
<protein>
    <submittedName>
        <fullName evidence="4">Transcriptional regulator, TetR family</fullName>
    </submittedName>
</protein>
<feature type="domain" description="HTH tetR-type" evidence="3">
    <location>
        <begin position="8"/>
        <end position="68"/>
    </location>
</feature>
<evidence type="ECO:0000256" key="1">
    <source>
        <dbReference type="ARBA" id="ARBA00023125"/>
    </source>
</evidence>
<dbReference type="STRING" id="545697.HMPREF0216_03370"/>
<dbReference type="PANTHER" id="PTHR43479">
    <property type="entry name" value="ACREF/ENVCD OPERON REPRESSOR-RELATED"/>
    <property type="match status" value="1"/>
</dbReference>
<dbReference type="PROSITE" id="PS50977">
    <property type="entry name" value="HTH_TETR_2"/>
    <property type="match status" value="1"/>
</dbReference>